<reference evidence="7" key="1">
    <citation type="submission" date="2016-09" db="EMBL/GenBank/DDBJ databases">
        <title>Genomics of Clostridium taeniosporum, an organism which forms endospores with ribbon-like appendages.</title>
        <authorList>
            <person name="Walker J.R."/>
        </authorList>
    </citation>
    <scope>NUCLEOTIDE SEQUENCE [LARGE SCALE GENOMIC DNA]</scope>
    <source>
        <strain evidence="7">1/k</strain>
    </source>
</reference>
<organism evidence="6 7">
    <name type="scientific">Clostridium taeniosporum</name>
    <dbReference type="NCBI Taxonomy" id="394958"/>
    <lineage>
        <taxon>Bacteria</taxon>
        <taxon>Bacillati</taxon>
        <taxon>Bacillota</taxon>
        <taxon>Clostridia</taxon>
        <taxon>Eubacteriales</taxon>
        <taxon>Clostridiaceae</taxon>
        <taxon>Clostridium</taxon>
    </lineage>
</organism>
<gene>
    <name evidence="6" type="ORF">BGI42_03785</name>
</gene>
<proteinExistence type="inferred from homology"/>
<sequence>MEAVDSYFIDNSKIKDVKELKDDNVSGKTIYEVLRIIQGKPLFLENHLSRMENSFKLINLEYCLDVYKIKRDIQNLVKANDKLEGNIKITYNVKEMILRIFFIKHSYPSDDMYKNGVKTILYFGERENPNAKIVNLDFREKVNKKIKENHTYEAILVDRNGYITEGSKSNIFMLKDNILLTSPIKAVLPGITRGEIIDLAIENGIKVQEINYKYSDIDKLDGMFISGTSPKILPINQVDSIKIPNNEIISKLIKYYNDKINNYIKSN</sequence>
<dbReference type="RefSeq" id="WP_069679044.1">
    <property type="nucleotide sequence ID" value="NZ_CP017253.2"/>
</dbReference>
<dbReference type="InterPro" id="IPR043131">
    <property type="entry name" value="BCAT-like_N"/>
</dbReference>
<dbReference type="InterPro" id="IPR043132">
    <property type="entry name" value="BCAT-like_C"/>
</dbReference>
<evidence type="ECO:0000313" key="6">
    <source>
        <dbReference type="EMBL" id="AOR22886.1"/>
    </source>
</evidence>
<dbReference type="InterPro" id="IPR050571">
    <property type="entry name" value="Class-IV_PLP-Dep_Aminotrnsfr"/>
</dbReference>
<dbReference type="GO" id="GO:0008483">
    <property type="term" value="F:transaminase activity"/>
    <property type="evidence" value="ECO:0007669"/>
    <property type="project" value="UniProtKB-KW"/>
</dbReference>
<comment type="similarity">
    <text evidence="2 4">Belongs to the class-IV pyridoxal-phosphate-dependent aminotransferase family.</text>
</comment>
<evidence type="ECO:0000256" key="5">
    <source>
        <dbReference type="RuleBase" id="RU004516"/>
    </source>
</evidence>
<dbReference type="InterPro" id="IPR036038">
    <property type="entry name" value="Aminotransferase-like"/>
</dbReference>
<dbReference type="Gene3D" id="3.20.10.10">
    <property type="entry name" value="D-amino Acid Aminotransferase, subunit A, domain 2"/>
    <property type="match status" value="1"/>
</dbReference>
<keyword evidence="6" id="KW-0808">Transferase</keyword>
<dbReference type="Gene3D" id="3.30.470.10">
    <property type="match status" value="1"/>
</dbReference>
<evidence type="ECO:0000256" key="1">
    <source>
        <dbReference type="ARBA" id="ARBA00001933"/>
    </source>
</evidence>
<dbReference type="CDD" id="cd00449">
    <property type="entry name" value="PLPDE_IV"/>
    <property type="match status" value="1"/>
</dbReference>
<dbReference type="GO" id="GO:0005829">
    <property type="term" value="C:cytosol"/>
    <property type="evidence" value="ECO:0007669"/>
    <property type="project" value="TreeGrafter"/>
</dbReference>
<dbReference type="GO" id="GO:0046394">
    <property type="term" value="P:carboxylic acid biosynthetic process"/>
    <property type="evidence" value="ECO:0007669"/>
    <property type="project" value="UniProtKB-ARBA"/>
</dbReference>
<dbReference type="EMBL" id="CP017253">
    <property type="protein sequence ID" value="AOR22886.1"/>
    <property type="molecule type" value="Genomic_DNA"/>
</dbReference>
<accession>A0A1D7XHT7</accession>
<keyword evidence="3 5" id="KW-0663">Pyridoxal phosphate</keyword>
<dbReference type="KEGG" id="ctae:BGI42_03785"/>
<keyword evidence="6" id="KW-0032">Aminotransferase</keyword>
<evidence type="ECO:0000256" key="4">
    <source>
        <dbReference type="RuleBase" id="RU004106"/>
    </source>
</evidence>
<dbReference type="InterPro" id="IPR001544">
    <property type="entry name" value="Aminotrans_IV"/>
</dbReference>
<evidence type="ECO:0000256" key="3">
    <source>
        <dbReference type="ARBA" id="ARBA00022898"/>
    </source>
</evidence>
<evidence type="ECO:0000313" key="7">
    <source>
        <dbReference type="Proteomes" id="UP000094652"/>
    </source>
</evidence>
<dbReference type="Pfam" id="PF01063">
    <property type="entry name" value="Aminotran_4"/>
    <property type="match status" value="1"/>
</dbReference>
<dbReference type="OrthoDB" id="9805628at2"/>
<dbReference type="AlphaFoldDB" id="A0A1D7XHT7"/>
<dbReference type="PANTHER" id="PTHR42743">
    <property type="entry name" value="AMINO-ACID AMINOTRANSFERASE"/>
    <property type="match status" value="1"/>
</dbReference>
<evidence type="ECO:0000256" key="2">
    <source>
        <dbReference type="ARBA" id="ARBA00009320"/>
    </source>
</evidence>
<comment type="cofactor">
    <cofactor evidence="1 5">
        <name>pyridoxal 5'-phosphate</name>
        <dbReference type="ChEBI" id="CHEBI:597326"/>
    </cofactor>
</comment>
<protein>
    <submittedName>
        <fullName evidence="6">Aminotransferase class IV</fullName>
    </submittedName>
</protein>
<dbReference type="FunFam" id="3.20.10.10:FF:000002">
    <property type="entry name" value="D-alanine aminotransferase"/>
    <property type="match status" value="1"/>
</dbReference>
<dbReference type="PROSITE" id="PS00770">
    <property type="entry name" value="AA_TRANSFER_CLASS_4"/>
    <property type="match status" value="1"/>
</dbReference>
<keyword evidence="7" id="KW-1185">Reference proteome</keyword>
<name>A0A1D7XHT7_9CLOT</name>
<dbReference type="STRING" id="394958.BGI42_03785"/>
<dbReference type="PANTHER" id="PTHR42743:SF11">
    <property type="entry name" value="AMINODEOXYCHORISMATE LYASE"/>
    <property type="match status" value="1"/>
</dbReference>
<dbReference type="Proteomes" id="UP000094652">
    <property type="component" value="Chromosome"/>
</dbReference>
<dbReference type="SUPFAM" id="SSF56752">
    <property type="entry name" value="D-aminoacid aminotransferase-like PLP-dependent enzymes"/>
    <property type="match status" value="1"/>
</dbReference>
<dbReference type="GO" id="GO:0008652">
    <property type="term" value="P:amino acid biosynthetic process"/>
    <property type="evidence" value="ECO:0007669"/>
    <property type="project" value="UniProtKB-ARBA"/>
</dbReference>
<dbReference type="InterPro" id="IPR018300">
    <property type="entry name" value="Aminotrans_IV_CS"/>
</dbReference>